<gene>
    <name evidence="10" type="ORF">UFOPK2366_01172</name>
</gene>
<accession>A0A6J6PHR5</accession>
<keyword evidence="2" id="KW-1003">Cell membrane</keyword>
<dbReference type="GO" id="GO:0000030">
    <property type="term" value="F:mannosyltransferase activity"/>
    <property type="evidence" value="ECO:0007669"/>
    <property type="project" value="InterPro"/>
</dbReference>
<feature type="transmembrane region" description="Helical" evidence="8">
    <location>
        <begin position="114"/>
        <end position="130"/>
    </location>
</feature>
<dbReference type="GO" id="GO:0016763">
    <property type="term" value="F:pentosyltransferase activity"/>
    <property type="evidence" value="ECO:0007669"/>
    <property type="project" value="TreeGrafter"/>
</dbReference>
<feature type="transmembrane region" description="Helical" evidence="8">
    <location>
        <begin position="9"/>
        <end position="29"/>
    </location>
</feature>
<feature type="transmembrane region" description="Helical" evidence="8">
    <location>
        <begin position="331"/>
        <end position="350"/>
    </location>
</feature>
<comment type="subcellular location">
    <subcellularLocation>
        <location evidence="1">Cell membrane</location>
        <topology evidence="1">Multi-pass membrane protein</topology>
    </subcellularLocation>
</comment>
<keyword evidence="7 8" id="KW-0472">Membrane</keyword>
<feature type="transmembrane region" description="Helical" evidence="8">
    <location>
        <begin position="89"/>
        <end position="107"/>
    </location>
</feature>
<feature type="transmembrane region" description="Helical" evidence="8">
    <location>
        <begin position="205"/>
        <end position="222"/>
    </location>
</feature>
<dbReference type="EMBL" id="CAEZXM010000218">
    <property type="protein sequence ID" value="CAB4699080.1"/>
    <property type="molecule type" value="Genomic_DNA"/>
</dbReference>
<sequence>MLDRLTRRGIVVATVIGAIWRIAMLISRWNLGLVFNDSVYYSYQAQHNAQGEWFRLVFTNGPGAEHPPLASLLMTPASLLPHVVSWQRATSTLLGIAVIPLIALLGLRLGGRRVAIIAAFVAAVYPNLWINDSLVMSESAAVFFVVLALLCAWRFQQRFDYRSAIMTGGVVALAALTRSELILLAPLLALIGFRAQAGLEWLKRAVVMLVVVGAVIAPWMIYNATRFDAPVLLSVNEGITILGSNCDATYGGPKMGGWLTVCLNDVVIQPDEDASQLSRREHQIAVRYMREHVRRLPLVVGARLLRTADLYGLDDLVVIDMADQRGRIQSWSGIVTWWLLAPLAMVGWWRNRRRCGWILIAPAVSVFATAAVFYGAHRLRAPLEPVVVVCAAMAIAGSALGQRLIERVLNHPRFAALVD</sequence>
<dbReference type="GO" id="GO:0005886">
    <property type="term" value="C:plasma membrane"/>
    <property type="evidence" value="ECO:0007669"/>
    <property type="project" value="UniProtKB-SubCell"/>
</dbReference>
<keyword evidence="4" id="KW-0808">Transferase</keyword>
<dbReference type="PANTHER" id="PTHR33908:SF11">
    <property type="entry name" value="MEMBRANE PROTEIN"/>
    <property type="match status" value="1"/>
</dbReference>
<evidence type="ECO:0000256" key="2">
    <source>
        <dbReference type="ARBA" id="ARBA00022475"/>
    </source>
</evidence>
<dbReference type="InterPro" id="IPR003342">
    <property type="entry name" value="ArnT-like_N"/>
</dbReference>
<dbReference type="InterPro" id="IPR050297">
    <property type="entry name" value="LipidA_mod_glycosyltrf_83"/>
</dbReference>
<organism evidence="10">
    <name type="scientific">freshwater metagenome</name>
    <dbReference type="NCBI Taxonomy" id="449393"/>
    <lineage>
        <taxon>unclassified sequences</taxon>
        <taxon>metagenomes</taxon>
        <taxon>ecological metagenomes</taxon>
    </lineage>
</organism>
<evidence type="ECO:0000313" key="10">
    <source>
        <dbReference type="EMBL" id="CAB4699080.1"/>
    </source>
</evidence>
<keyword evidence="3" id="KW-0328">Glycosyltransferase</keyword>
<dbReference type="Pfam" id="PF02366">
    <property type="entry name" value="PMT"/>
    <property type="match status" value="1"/>
</dbReference>
<evidence type="ECO:0000256" key="4">
    <source>
        <dbReference type="ARBA" id="ARBA00022679"/>
    </source>
</evidence>
<dbReference type="AlphaFoldDB" id="A0A6J6PHR5"/>
<reference evidence="10" key="1">
    <citation type="submission" date="2020-05" db="EMBL/GenBank/DDBJ databases">
        <authorList>
            <person name="Chiriac C."/>
            <person name="Salcher M."/>
            <person name="Ghai R."/>
            <person name="Kavagutti S V."/>
        </authorList>
    </citation>
    <scope>NUCLEOTIDE SEQUENCE</scope>
</reference>
<feature type="transmembrane region" description="Helical" evidence="8">
    <location>
        <begin position="165"/>
        <end position="193"/>
    </location>
</feature>
<evidence type="ECO:0000256" key="8">
    <source>
        <dbReference type="SAM" id="Phobius"/>
    </source>
</evidence>
<evidence type="ECO:0000256" key="5">
    <source>
        <dbReference type="ARBA" id="ARBA00022692"/>
    </source>
</evidence>
<evidence type="ECO:0000256" key="6">
    <source>
        <dbReference type="ARBA" id="ARBA00022989"/>
    </source>
</evidence>
<evidence type="ECO:0000259" key="9">
    <source>
        <dbReference type="Pfam" id="PF02366"/>
    </source>
</evidence>
<feature type="domain" description="ArnT-like N-terminal" evidence="9">
    <location>
        <begin position="19"/>
        <end position="225"/>
    </location>
</feature>
<feature type="transmembrane region" description="Helical" evidence="8">
    <location>
        <begin position="386"/>
        <end position="405"/>
    </location>
</feature>
<protein>
    <submittedName>
        <fullName evidence="10">Unannotated protein</fullName>
    </submittedName>
</protein>
<name>A0A6J6PHR5_9ZZZZ</name>
<dbReference type="GO" id="GO:0008610">
    <property type="term" value="P:lipid biosynthetic process"/>
    <property type="evidence" value="ECO:0007669"/>
    <property type="project" value="UniProtKB-ARBA"/>
</dbReference>
<dbReference type="PANTHER" id="PTHR33908">
    <property type="entry name" value="MANNOSYLTRANSFERASE YKCB-RELATED"/>
    <property type="match status" value="1"/>
</dbReference>
<proteinExistence type="predicted"/>
<feature type="transmembrane region" description="Helical" evidence="8">
    <location>
        <begin position="136"/>
        <end position="153"/>
    </location>
</feature>
<evidence type="ECO:0000256" key="1">
    <source>
        <dbReference type="ARBA" id="ARBA00004651"/>
    </source>
</evidence>
<keyword evidence="5 8" id="KW-0812">Transmembrane</keyword>
<keyword evidence="6 8" id="KW-1133">Transmembrane helix</keyword>
<feature type="transmembrane region" description="Helical" evidence="8">
    <location>
        <begin position="356"/>
        <end position="374"/>
    </location>
</feature>
<dbReference type="GO" id="GO:0006493">
    <property type="term" value="P:protein O-linked glycosylation"/>
    <property type="evidence" value="ECO:0007669"/>
    <property type="project" value="InterPro"/>
</dbReference>
<evidence type="ECO:0000256" key="3">
    <source>
        <dbReference type="ARBA" id="ARBA00022676"/>
    </source>
</evidence>
<evidence type="ECO:0000256" key="7">
    <source>
        <dbReference type="ARBA" id="ARBA00023136"/>
    </source>
</evidence>